<keyword evidence="2" id="KW-1185">Reference proteome</keyword>
<evidence type="ECO:0000313" key="1">
    <source>
        <dbReference type="EMBL" id="OHS99473.1"/>
    </source>
</evidence>
<dbReference type="Gene3D" id="2.130.10.10">
    <property type="entry name" value="YVTN repeat-like/Quinoprotein amine dehydrogenase"/>
    <property type="match status" value="2"/>
</dbReference>
<comment type="caution">
    <text evidence="1">The sequence shown here is derived from an EMBL/GenBank/DDBJ whole genome shotgun (WGS) entry which is preliminary data.</text>
</comment>
<accession>A0A1J4JLC5</accession>
<dbReference type="InterPro" id="IPR015943">
    <property type="entry name" value="WD40/YVTN_repeat-like_dom_sf"/>
</dbReference>
<organism evidence="1 2">
    <name type="scientific">Tritrichomonas foetus</name>
    <dbReference type="NCBI Taxonomy" id="1144522"/>
    <lineage>
        <taxon>Eukaryota</taxon>
        <taxon>Metamonada</taxon>
        <taxon>Parabasalia</taxon>
        <taxon>Tritrichomonadida</taxon>
        <taxon>Tritrichomonadidae</taxon>
        <taxon>Tritrichomonas</taxon>
    </lineage>
</organism>
<sequence>MKNTYSDRFDLRIGVQHSNYQTPGNFKYTKFCKITPGKLFSSNYFQMTNLLAAGTVEGPILIYTEKAKALSHVCLLCGHTASITDILQIDDTSFLSVSNDGTMYRWSNDDCSCISHFNNITESGEVRLSKHLSNQNLVWIYTIGFIAILFDIEKGEKIKQINTVGINGVAYLDPKKCVFVNDPMIAITQFNVLNTFKDDFTPIRKYALGFKLHQNYFLSEYGFIRTNDKTWEIISPMGLAIIAEGTIKGRNRNDFICSIKWFDSQTFCIGTYLGKFIIITLEITRNYNEVRVKVQDSMIVLYPTQTFINDFYFFGNKIVFTTTPYQIQSMDLSRKSSTNSLQENTKIYHIPRDSSGRVIESDGKKSFYVRNCEKGGNLSLSHTCNSKITALASRESQRMKLEIIVGCSDGTVSFFSENTAKPFHTEVVFSCPVIGLAHLPIKIRGRPTLLVIGSDGSIALIKHTLVHMTYANYEFRITAAYYHSIDESLIVRREDSSYIIFKISEPGPVMFTTHVPDNSYLLWSENEIAIGRDPLSTNQMKFGRNSWFYTSVCISQFADVHSRRYKMFSQLLLRLFKTEYDFNLTRSQSLNFSNVDSSNSTFTKSQSIQSLVDWVSPENPPVKLRRTRHPHQKIVDGLSIVIVSYEKAATFFYPKYRVCGNLSFMLSNPVSAGNIIIKTLISGETSEYGYPELITEITKLLICGDFKIEVAASMECDRFIESISDELAQKLIDSSQSIKSSNSNKSETDFFLLALLAVKHHNLIPRNELPYLLDFLLKISDSSRGCASLALSILIHGFAFWSEMKSELLLFNEFIKCFVRMERPKAVEEMFLSLAVEKLDILFSAISTILSESQFFYFSQYNQNNSTDQNADIIRNIVGLASKVAFFKPKLCGVRISEHLITIASQMPNHIQIQQIIKEELKVHALFITAISMMNDLLVIGRNDGIVAIYRNFKLIFSEQAFQSSIDYTSIGPNSQYCAILSIGNKKAKVFSLHLQGILSSLYKRKEVETILDPVGNHYQLFWTDEKHCHFTVVD</sequence>
<proteinExistence type="predicted"/>
<reference evidence="1" key="1">
    <citation type="submission" date="2016-10" db="EMBL/GenBank/DDBJ databases">
        <authorList>
            <person name="Benchimol M."/>
            <person name="Almeida L.G."/>
            <person name="Vasconcelos A.T."/>
            <person name="Perreira-Neves A."/>
            <person name="Rosa I.A."/>
            <person name="Tasca T."/>
            <person name="Bogo M.R."/>
            <person name="de Souza W."/>
        </authorList>
    </citation>
    <scope>NUCLEOTIDE SEQUENCE [LARGE SCALE GENOMIC DNA]</scope>
    <source>
        <strain evidence="1">K</strain>
    </source>
</reference>
<evidence type="ECO:0000313" key="2">
    <source>
        <dbReference type="Proteomes" id="UP000179807"/>
    </source>
</evidence>
<dbReference type="RefSeq" id="XP_068352610.1">
    <property type="nucleotide sequence ID" value="XM_068494276.1"/>
</dbReference>
<dbReference type="VEuPathDB" id="TrichDB:TRFO_08423"/>
<dbReference type="Proteomes" id="UP000179807">
    <property type="component" value="Unassembled WGS sequence"/>
</dbReference>
<dbReference type="InterPro" id="IPR036322">
    <property type="entry name" value="WD40_repeat_dom_sf"/>
</dbReference>
<dbReference type="GeneID" id="94828980"/>
<dbReference type="EMBL" id="MLAK01001004">
    <property type="protein sequence ID" value="OHS99473.1"/>
    <property type="molecule type" value="Genomic_DNA"/>
</dbReference>
<gene>
    <name evidence="1" type="ORF">TRFO_08423</name>
</gene>
<name>A0A1J4JLC5_9EUKA</name>
<dbReference type="AlphaFoldDB" id="A0A1J4JLC5"/>
<dbReference type="SUPFAM" id="SSF50978">
    <property type="entry name" value="WD40 repeat-like"/>
    <property type="match status" value="1"/>
</dbReference>
<protein>
    <submittedName>
        <fullName evidence="1">Uncharacterized protein</fullName>
    </submittedName>
</protein>